<accession>T1KC25</accession>
<dbReference type="EMBL" id="CAEY01001957">
    <property type="status" value="NOT_ANNOTATED_CDS"/>
    <property type="molecule type" value="Genomic_DNA"/>
</dbReference>
<reference evidence="2" key="1">
    <citation type="submission" date="2011-08" db="EMBL/GenBank/DDBJ databases">
        <authorList>
            <person name="Rombauts S."/>
        </authorList>
    </citation>
    <scope>NUCLEOTIDE SEQUENCE</scope>
    <source>
        <strain evidence="2">London</strain>
    </source>
</reference>
<organism evidence="1 2">
    <name type="scientific">Tetranychus urticae</name>
    <name type="common">Two-spotted spider mite</name>
    <dbReference type="NCBI Taxonomy" id="32264"/>
    <lineage>
        <taxon>Eukaryota</taxon>
        <taxon>Metazoa</taxon>
        <taxon>Ecdysozoa</taxon>
        <taxon>Arthropoda</taxon>
        <taxon>Chelicerata</taxon>
        <taxon>Arachnida</taxon>
        <taxon>Acari</taxon>
        <taxon>Acariformes</taxon>
        <taxon>Trombidiformes</taxon>
        <taxon>Prostigmata</taxon>
        <taxon>Eleutherengona</taxon>
        <taxon>Raphignathae</taxon>
        <taxon>Tetranychoidea</taxon>
        <taxon>Tetranychidae</taxon>
        <taxon>Tetranychus</taxon>
    </lineage>
</organism>
<evidence type="ECO:0008006" key="3">
    <source>
        <dbReference type="Google" id="ProtNLM"/>
    </source>
</evidence>
<reference evidence="1" key="2">
    <citation type="submission" date="2015-06" db="UniProtKB">
        <authorList>
            <consortium name="EnsemblMetazoa"/>
        </authorList>
    </citation>
    <scope>IDENTIFICATION</scope>
</reference>
<dbReference type="SUPFAM" id="SSF52047">
    <property type="entry name" value="RNI-like"/>
    <property type="match status" value="1"/>
</dbReference>
<dbReference type="Gene3D" id="3.80.10.10">
    <property type="entry name" value="Ribonuclease Inhibitor"/>
    <property type="match status" value="1"/>
</dbReference>
<dbReference type="InterPro" id="IPR032675">
    <property type="entry name" value="LRR_dom_sf"/>
</dbReference>
<evidence type="ECO:0000313" key="2">
    <source>
        <dbReference type="Proteomes" id="UP000015104"/>
    </source>
</evidence>
<dbReference type="Proteomes" id="UP000015104">
    <property type="component" value="Unassembled WGS sequence"/>
</dbReference>
<protein>
    <recommendedName>
        <fullName evidence="3">F-box domain-containing protein</fullName>
    </recommendedName>
</protein>
<keyword evidence="2" id="KW-1185">Reference proteome</keyword>
<name>T1KC25_TETUR</name>
<sequence length="280" mass="32894">MVAIFEEPFALTHTTLFYCCHQSLSQLYISNENWSPAIILPRFWNLRRLHMLYHDRENIYPRLLAYSGPVLYKLEILELSFAVESMFDHLTHLLLFCPNLKSLFLQIEGGHYNLDDLSSNRRFFETVENLIIEISKSWVSHCKLDDWVCFMELVRMFPNLKNLGLRNVHNLTEDLIVAALQWSFNLKLLDIKVKTTPSSGNDSFSSGPSIKAENIASCFFWRHRQRITCIVRPYEDDYESVSVQTGTWHIKEGFDFMTHVFPRNFSFSPVFLVDYNPCED</sequence>
<proteinExistence type="predicted"/>
<dbReference type="EnsemblMetazoa" id="tetur08g06130.1">
    <property type="protein sequence ID" value="tetur08g06130.1"/>
    <property type="gene ID" value="tetur08g06130"/>
</dbReference>
<dbReference type="HOGENOM" id="CLU_029073_1_0_1"/>
<evidence type="ECO:0000313" key="1">
    <source>
        <dbReference type="EnsemblMetazoa" id="tetur08g06130.1"/>
    </source>
</evidence>
<dbReference type="AlphaFoldDB" id="T1KC25"/>